<comment type="cofactor">
    <cofactor evidence="1">
        <name>a divalent metal cation</name>
        <dbReference type="ChEBI" id="CHEBI:60240"/>
    </cofactor>
</comment>
<accession>A0A368GVN1</accession>
<dbReference type="Proteomes" id="UP000252519">
    <property type="component" value="Unassembled WGS sequence"/>
</dbReference>
<keyword evidence="7" id="KW-0539">Nucleus</keyword>
<keyword evidence="10" id="KW-1185">Reference proteome</keyword>
<dbReference type="EMBL" id="JOJR01000046">
    <property type="protein sequence ID" value="RCN48436.1"/>
    <property type="molecule type" value="Genomic_DNA"/>
</dbReference>
<evidence type="ECO:0000256" key="7">
    <source>
        <dbReference type="ARBA" id="ARBA00023242"/>
    </source>
</evidence>
<evidence type="ECO:0000313" key="10">
    <source>
        <dbReference type="Proteomes" id="UP000252519"/>
    </source>
</evidence>
<proteinExistence type="inferred from homology"/>
<organism evidence="9 10">
    <name type="scientific">Ancylostoma caninum</name>
    <name type="common">Dog hookworm</name>
    <dbReference type="NCBI Taxonomy" id="29170"/>
    <lineage>
        <taxon>Eukaryota</taxon>
        <taxon>Metazoa</taxon>
        <taxon>Ecdysozoa</taxon>
        <taxon>Nematoda</taxon>
        <taxon>Chromadorea</taxon>
        <taxon>Rhabditida</taxon>
        <taxon>Rhabditina</taxon>
        <taxon>Rhabditomorpha</taxon>
        <taxon>Strongyloidea</taxon>
        <taxon>Ancylostomatidae</taxon>
        <taxon>Ancylostomatinae</taxon>
        <taxon>Ancylostoma</taxon>
    </lineage>
</organism>
<keyword evidence="5" id="KW-0479">Metal-binding</keyword>
<dbReference type="GO" id="GO:0016787">
    <property type="term" value="F:hydrolase activity"/>
    <property type="evidence" value="ECO:0007669"/>
    <property type="project" value="UniProtKB-KW"/>
</dbReference>
<evidence type="ECO:0000259" key="8">
    <source>
        <dbReference type="Pfam" id="PF13359"/>
    </source>
</evidence>
<dbReference type="OrthoDB" id="5874107at2759"/>
<dbReference type="GO" id="GO:0004518">
    <property type="term" value="F:nuclease activity"/>
    <property type="evidence" value="ECO:0007669"/>
    <property type="project" value="UniProtKB-KW"/>
</dbReference>
<gene>
    <name evidence="9" type="ORF">ANCCAN_05431</name>
</gene>
<evidence type="ECO:0000256" key="4">
    <source>
        <dbReference type="ARBA" id="ARBA00022722"/>
    </source>
</evidence>
<dbReference type="GO" id="GO:0005634">
    <property type="term" value="C:nucleus"/>
    <property type="evidence" value="ECO:0007669"/>
    <property type="project" value="UniProtKB-SubCell"/>
</dbReference>
<comment type="subcellular location">
    <subcellularLocation>
        <location evidence="2">Nucleus</location>
    </subcellularLocation>
</comment>
<dbReference type="GO" id="GO:0046872">
    <property type="term" value="F:metal ion binding"/>
    <property type="evidence" value="ECO:0007669"/>
    <property type="project" value="UniProtKB-KW"/>
</dbReference>
<dbReference type="PANTHER" id="PTHR22930">
    <property type="match status" value="1"/>
</dbReference>
<evidence type="ECO:0000313" key="9">
    <source>
        <dbReference type="EMBL" id="RCN48436.1"/>
    </source>
</evidence>
<evidence type="ECO:0000256" key="3">
    <source>
        <dbReference type="ARBA" id="ARBA00006958"/>
    </source>
</evidence>
<dbReference type="PANTHER" id="PTHR22930:SF85">
    <property type="entry name" value="GH03217P-RELATED"/>
    <property type="match status" value="1"/>
</dbReference>
<comment type="similarity">
    <text evidence="3">Belongs to the HARBI1 family.</text>
</comment>
<evidence type="ECO:0000256" key="6">
    <source>
        <dbReference type="ARBA" id="ARBA00022801"/>
    </source>
</evidence>
<feature type="domain" description="DDE Tnp4" evidence="8">
    <location>
        <begin position="133"/>
        <end position="297"/>
    </location>
</feature>
<keyword evidence="4" id="KW-0540">Nuclease</keyword>
<dbReference type="InterPro" id="IPR045249">
    <property type="entry name" value="HARBI1-like"/>
</dbReference>
<sequence length="355" mass="40122">MERDRDAAVATWFQAATQLMVAVVEGGPLFRPYVRPEHEPFLETRFRTFDEYLAATSPDSFLGYTGHGSSYEALSAEFSCGERTLSAVVDEVTEAIIKVLFERAFPTLGRADFESIAHRTQARYNYPRALGFLDGKHVAIKRPAHSGSVYFNYKKFHSIILMACCDCDYNIIAFDVGAPGRAGDAGVFRDSDIKRWMERNEHLFPETRELGAVGPVQYHFLVDSGFGQQFRMIRPYPNQGDGNESRIRFNRKHSGARRMIESTFGILCRRFAVLQKPIELNPIKTSRLVISLMILHNLVSRRIDALQDVERYPAYDGSLTALQDLALGTGPSSAKVARDRMALHYDLLYDTNTNN</sequence>
<comment type="caution">
    <text evidence="9">The sequence shown here is derived from an EMBL/GenBank/DDBJ whole genome shotgun (WGS) entry which is preliminary data.</text>
</comment>
<reference evidence="9 10" key="1">
    <citation type="submission" date="2014-10" db="EMBL/GenBank/DDBJ databases">
        <title>Draft genome of the hookworm Ancylostoma caninum.</title>
        <authorList>
            <person name="Mitreva M."/>
        </authorList>
    </citation>
    <scope>NUCLEOTIDE SEQUENCE [LARGE SCALE GENOMIC DNA]</scope>
    <source>
        <strain evidence="9 10">Baltimore</strain>
    </source>
</reference>
<evidence type="ECO:0000256" key="5">
    <source>
        <dbReference type="ARBA" id="ARBA00022723"/>
    </source>
</evidence>
<protein>
    <recommendedName>
        <fullName evidence="8">DDE Tnp4 domain-containing protein</fullName>
    </recommendedName>
</protein>
<dbReference type="AlphaFoldDB" id="A0A368GVN1"/>
<name>A0A368GVN1_ANCCA</name>
<dbReference type="InterPro" id="IPR027806">
    <property type="entry name" value="HARBI1_dom"/>
</dbReference>
<evidence type="ECO:0000256" key="2">
    <source>
        <dbReference type="ARBA" id="ARBA00004123"/>
    </source>
</evidence>
<dbReference type="STRING" id="29170.A0A368GVN1"/>
<dbReference type="Pfam" id="PF13359">
    <property type="entry name" value="DDE_Tnp_4"/>
    <property type="match status" value="1"/>
</dbReference>
<keyword evidence="6" id="KW-0378">Hydrolase</keyword>
<evidence type="ECO:0000256" key="1">
    <source>
        <dbReference type="ARBA" id="ARBA00001968"/>
    </source>
</evidence>